<evidence type="ECO:0000259" key="1">
    <source>
        <dbReference type="PROSITE" id="PS50075"/>
    </source>
</evidence>
<dbReference type="InterPro" id="IPR009081">
    <property type="entry name" value="PP-bd_ACP"/>
</dbReference>
<dbReference type="InterPro" id="IPR023213">
    <property type="entry name" value="CAT-like_dom_sf"/>
</dbReference>
<name>A0A0L0ELZ1_9GAMM</name>
<gene>
    <name evidence="2" type="ORF">AC626_23480</name>
</gene>
<dbReference type="InterPro" id="IPR036736">
    <property type="entry name" value="ACP-like_sf"/>
</dbReference>
<dbReference type="PATRIC" id="fig|43658.6.peg.316"/>
<dbReference type="OrthoDB" id="2472181at2"/>
<dbReference type="EMBL" id="LFZX01000303">
    <property type="protein sequence ID" value="KNC65375.1"/>
    <property type="molecule type" value="Genomic_DNA"/>
</dbReference>
<organism evidence="2 3">
    <name type="scientific">Pseudoalteromonas rubra</name>
    <dbReference type="NCBI Taxonomy" id="43658"/>
    <lineage>
        <taxon>Bacteria</taxon>
        <taxon>Pseudomonadati</taxon>
        <taxon>Pseudomonadota</taxon>
        <taxon>Gammaproteobacteria</taxon>
        <taxon>Alteromonadales</taxon>
        <taxon>Pseudoalteromonadaceae</taxon>
        <taxon>Pseudoalteromonas</taxon>
    </lineage>
</organism>
<accession>A0A0L0ELZ1</accession>
<sequence>MTQIRAKLAREISVRAVFDNQTIRSLASALAEAASAKLPPLVAQSRADHMPLSFAQQRLWFIEQLQGPVTYITCLWPCVLPDLTGNSD</sequence>
<reference evidence="3" key="1">
    <citation type="submission" date="2015-07" db="EMBL/GenBank/DDBJ databases">
        <title>Draft genome sequence of a Pseudoalteromonas rubra strain, OCN096, isolated from Kaneohe Bay, Oahu, Hawaii.</title>
        <authorList>
            <person name="Beurmann S."/>
            <person name="Ushijima B."/>
            <person name="Belcaid M."/>
            <person name="Callahan S.M."/>
            <person name="Aeby G.S."/>
        </authorList>
    </citation>
    <scope>NUCLEOTIDE SEQUENCE [LARGE SCALE GENOMIC DNA]</scope>
    <source>
        <strain evidence="3">OCN096</strain>
    </source>
</reference>
<feature type="domain" description="Carrier" evidence="1">
    <location>
        <begin position="1"/>
        <end position="34"/>
    </location>
</feature>
<evidence type="ECO:0000313" key="2">
    <source>
        <dbReference type="EMBL" id="KNC65375.1"/>
    </source>
</evidence>
<dbReference type="Proteomes" id="UP000036850">
    <property type="component" value="Unassembled WGS sequence"/>
</dbReference>
<dbReference type="Gene3D" id="3.30.559.10">
    <property type="entry name" value="Chloramphenicol acetyltransferase-like domain"/>
    <property type="match status" value="1"/>
</dbReference>
<evidence type="ECO:0000313" key="3">
    <source>
        <dbReference type="Proteomes" id="UP000036850"/>
    </source>
</evidence>
<proteinExistence type="predicted"/>
<dbReference type="AlphaFoldDB" id="A0A0L0ELZ1"/>
<protein>
    <recommendedName>
        <fullName evidence="1">Carrier domain-containing protein</fullName>
    </recommendedName>
</protein>
<comment type="caution">
    <text evidence="2">The sequence shown here is derived from an EMBL/GenBank/DDBJ whole genome shotgun (WGS) entry which is preliminary data.</text>
</comment>
<dbReference type="PROSITE" id="PS50075">
    <property type="entry name" value="CARRIER"/>
    <property type="match status" value="1"/>
</dbReference>
<dbReference type="SUPFAM" id="SSF47336">
    <property type="entry name" value="ACP-like"/>
    <property type="match status" value="1"/>
</dbReference>